<proteinExistence type="inferred from homology"/>
<evidence type="ECO:0000256" key="1">
    <source>
        <dbReference type="ARBA" id="ARBA00009080"/>
    </source>
</evidence>
<dbReference type="InterPro" id="IPR048666">
    <property type="entry name" value="RedAm-like_C"/>
</dbReference>
<dbReference type="InterPro" id="IPR013328">
    <property type="entry name" value="6PGD_dom2"/>
</dbReference>
<comment type="caution">
    <text evidence="5">The sequence shown here is derived from an EMBL/GenBank/DDBJ whole genome shotgun (WGS) entry which is preliminary data.</text>
</comment>
<dbReference type="Pfam" id="PF21761">
    <property type="entry name" value="RedAm-like_C"/>
    <property type="match status" value="1"/>
</dbReference>
<organism evidence="5 6">
    <name type="scientific">Plantactinospora alkalitolerans</name>
    <dbReference type="NCBI Taxonomy" id="2789879"/>
    <lineage>
        <taxon>Bacteria</taxon>
        <taxon>Bacillati</taxon>
        <taxon>Actinomycetota</taxon>
        <taxon>Actinomycetes</taxon>
        <taxon>Micromonosporales</taxon>
        <taxon>Micromonosporaceae</taxon>
        <taxon>Plantactinospora</taxon>
    </lineage>
</organism>
<evidence type="ECO:0000256" key="2">
    <source>
        <dbReference type="ARBA" id="ARBA00023002"/>
    </source>
</evidence>
<evidence type="ECO:0000259" key="3">
    <source>
        <dbReference type="Pfam" id="PF03446"/>
    </source>
</evidence>
<dbReference type="InterPro" id="IPR051265">
    <property type="entry name" value="HIBADH-related_NP60_sf"/>
</dbReference>
<keyword evidence="2" id="KW-0560">Oxidoreductase</keyword>
<dbReference type="Pfam" id="PF03446">
    <property type="entry name" value="NAD_binding_2"/>
    <property type="match status" value="1"/>
</dbReference>
<keyword evidence="6" id="KW-1185">Reference proteome</keyword>
<dbReference type="InterPro" id="IPR015815">
    <property type="entry name" value="HIBADH-related"/>
</dbReference>
<dbReference type="PANTHER" id="PTHR43580">
    <property type="entry name" value="OXIDOREDUCTASE GLYR1-RELATED"/>
    <property type="match status" value="1"/>
</dbReference>
<dbReference type="PIRSF" id="PIRSF000103">
    <property type="entry name" value="HIBADH"/>
    <property type="match status" value="1"/>
</dbReference>
<dbReference type="InterPro" id="IPR006115">
    <property type="entry name" value="6PGDH_NADP-bd"/>
</dbReference>
<dbReference type="Gene3D" id="1.10.1040.10">
    <property type="entry name" value="N-(1-d-carboxylethyl)-l-norvaline Dehydrogenase, domain 2"/>
    <property type="match status" value="1"/>
</dbReference>
<reference evidence="5 6" key="1">
    <citation type="submission" date="2020-11" db="EMBL/GenBank/DDBJ databases">
        <title>A novel isolate from a Black sea contaminated sediment with potential to produce alkanes: Plantactinospora alkalitolerans sp. nov.</title>
        <authorList>
            <person name="Carro L."/>
            <person name="Veyisoglu A."/>
            <person name="Guven K."/>
            <person name="Schumann P."/>
            <person name="Klenk H.-P."/>
            <person name="Sahin N."/>
        </authorList>
    </citation>
    <scope>NUCLEOTIDE SEQUENCE [LARGE SCALE GENOMIC DNA]</scope>
    <source>
        <strain evidence="5 6">S1510</strain>
    </source>
</reference>
<evidence type="ECO:0000313" key="6">
    <source>
        <dbReference type="Proteomes" id="UP000638560"/>
    </source>
</evidence>
<dbReference type="PANTHER" id="PTHR43580:SF2">
    <property type="entry name" value="CYTOKINE-LIKE NUCLEAR FACTOR N-PAC"/>
    <property type="match status" value="1"/>
</dbReference>
<feature type="domain" description="NADPH-dependent reductive aminase-like C-terminal" evidence="4">
    <location>
        <begin position="160"/>
        <end position="285"/>
    </location>
</feature>
<feature type="domain" description="6-phosphogluconate dehydrogenase NADP-binding" evidence="3">
    <location>
        <begin position="5"/>
        <end position="154"/>
    </location>
</feature>
<evidence type="ECO:0000313" key="5">
    <source>
        <dbReference type="EMBL" id="MBF9129372.1"/>
    </source>
</evidence>
<dbReference type="SUPFAM" id="SSF51735">
    <property type="entry name" value="NAD(P)-binding Rossmann-fold domains"/>
    <property type="match status" value="1"/>
</dbReference>
<name>A0ABS0GTZ6_9ACTN</name>
<evidence type="ECO:0000259" key="4">
    <source>
        <dbReference type="Pfam" id="PF21761"/>
    </source>
</evidence>
<dbReference type="RefSeq" id="WP_196201002.1">
    <property type="nucleotide sequence ID" value="NZ_JADPUN010000115.1"/>
</dbReference>
<accession>A0ABS0GTZ6</accession>
<dbReference type="InterPro" id="IPR036291">
    <property type="entry name" value="NAD(P)-bd_dom_sf"/>
</dbReference>
<dbReference type="EMBL" id="JADPUN010000115">
    <property type="protein sequence ID" value="MBF9129372.1"/>
    <property type="molecule type" value="Genomic_DNA"/>
</dbReference>
<gene>
    <name evidence="5" type="ORF">I0C86_10360</name>
</gene>
<comment type="similarity">
    <text evidence="1">Belongs to the HIBADH-related family.</text>
</comment>
<dbReference type="Gene3D" id="3.40.50.720">
    <property type="entry name" value="NAD(P)-binding Rossmann-like Domain"/>
    <property type="match status" value="1"/>
</dbReference>
<sequence>MDIPISVLGLGAMGTGLVHVLLGRGHPVTVWNRTPGKARDLLAEGAVLAGTAADAVAAGELVVVSLTDYDAVEEVLEIVADAAAGKVVVNLTTGAPDRARRVADWARRVGADYLDGVVQAGPEQLGSPEATLFYSGSEPAFAAHRRTLEQLGTSHHLGPDAGQACRYDLALFGLWYEAELAYLNALALVGGADNTALDTFATFAGRQLDHVARAAAETAGEVGERRYPRGPATLVEHAPVLEQLTRLRAAAGLHHTQLVHLHEAVRRRIGRGHGAEGLTGVIEELAIAVRPAPAE</sequence>
<protein>
    <submittedName>
        <fullName evidence="5">NAD(P)-dependent oxidoreductase</fullName>
    </submittedName>
</protein>
<dbReference type="Proteomes" id="UP000638560">
    <property type="component" value="Unassembled WGS sequence"/>
</dbReference>